<keyword evidence="2" id="KW-1185">Reference proteome</keyword>
<dbReference type="InterPro" id="IPR036388">
    <property type="entry name" value="WH-like_DNA-bd_sf"/>
</dbReference>
<dbReference type="Proteomes" id="UP000470404">
    <property type="component" value="Unassembled WGS sequence"/>
</dbReference>
<evidence type="ECO:0000313" key="2">
    <source>
        <dbReference type="Proteomes" id="UP000470404"/>
    </source>
</evidence>
<sequence>MTAVDHIAAPPDPLFLERAATTFVKAADAGLIDADELIWLLGRLRPPSAGGAARGREPVTACPRDACLPSWLDGEPAVGERMLALAHRVAQQAVGQSRRGRVRARASVVFALCAAGTSSRSTDPGSRDTRAEVLAALRATLASRADPVRLESAVRDAVLLDELALLPPRQRYALWATALRHRSVAEVAAATGWTPAQVARLVRAALRTVTAQARSGPAPGRPLPVASSSA</sequence>
<dbReference type="Gene3D" id="1.10.10.10">
    <property type="entry name" value="Winged helix-like DNA-binding domain superfamily/Winged helix DNA-binding domain"/>
    <property type="match status" value="1"/>
</dbReference>
<dbReference type="SUPFAM" id="SSF88659">
    <property type="entry name" value="Sigma3 and sigma4 domains of RNA polymerase sigma factors"/>
    <property type="match status" value="1"/>
</dbReference>
<organism evidence="1 2">
    <name type="scientific">Amycolatopsis rubida</name>
    <dbReference type="NCBI Taxonomy" id="112413"/>
    <lineage>
        <taxon>Bacteria</taxon>
        <taxon>Bacillati</taxon>
        <taxon>Actinomycetota</taxon>
        <taxon>Actinomycetes</taxon>
        <taxon>Pseudonocardiales</taxon>
        <taxon>Pseudonocardiaceae</taxon>
        <taxon>Amycolatopsis</taxon>
    </lineage>
</organism>
<name>A0ABX0BP90_9PSEU</name>
<gene>
    <name evidence="1" type="ORF">G3I59_07235</name>
</gene>
<dbReference type="RefSeq" id="WP_161269349.1">
    <property type="nucleotide sequence ID" value="NZ_JAAGNC010000048.1"/>
</dbReference>
<dbReference type="EMBL" id="JAAGNC010000048">
    <property type="protein sequence ID" value="NEC55398.1"/>
    <property type="molecule type" value="Genomic_DNA"/>
</dbReference>
<proteinExistence type="predicted"/>
<protein>
    <submittedName>
        <fullName evidence="1">Sigma-70 family RNA polymerase sigma factor</fullName>
    </submittedName>
</protein>
<dbReference type="InterPro" id="IPR013324">
    <property type="entry name" value="RNA_pol_sigma_r3/r4-like"/>
</dbReference>
<comment type="caution">
    <text evidence="1">The sequence shown here is derived from an EMBL/GenBank/DDBJ whole genome shotgun (WGS) entry which is preliminary data.</text>
</comment>
<evidence type="ECO:0000313" key="1">
    <source>
        <dbReference type="EMBL" id="NEC55398.1"/>
    </source>
</evidence>
<reference evidence="1 2" key="1">
    <citation type="submission" date="2020-01" db="EMBL/GenBank/DDBJ databases">
        <title>Insect and environment-associated Actinomycetes.</title>
        <authorList>
            <person name="Currrie C."/>
            <person name="Chevrette M."/>
            <person name="Carlson C."/>
            <person name="Stubbendieck R."/>
            <person name="Wendt-Pienkowski E."/>
        </authorList>
    </citation>
    <scope>NUCLEOTIDE SEQUENCE [LARGE SCALE GENOMIC DNA]</scope>
    <source>
        <strain evidence="1 2">SID8386</strain>
    </source>
</reference>
<accession>A0ABX0BP90</accession>